<organism evidence="2 3">
    <name type="scientific">Dyella agri</name>
    <dbReference type="NCBI Taxonomy" id="1926869"/>
    <lineage>
        <taxon>Bacteria</taxon>
        <taxon>Pseudomonadati</taxon>
        <taxon>Pseudomonadota</taxon>
        <taxon>Gammaproteobacteria</taxon>
        <taxon>Lysobacterales</taxon>
        <taxon>Rhodanobacteraceae</taxon>
        <taxon>Dyella</taxon>
    </lineage>
</organism>
<proteinExistence type="predicted"/>
<gene>
    <name evidence="2" type="ORF">ISP14_14125</name>
</gene>
<reference evidence="2 3" key="1">
    <citation type="submission" date="2020-10" db="EMBL/GenBank/DDBJ databases">
        <title>Phylogeny of dyella-like bacteria.</title>
        <authorList>
            <person name="Fu J."/>
        </authorList>
    </citation>
    <scope>NUCLEOTIDE SEQUENCE [LARGE SCALE GENOMIC DNA]</scope>
    <source>
        <strain evidence="2 3">DKC-1</strain>
    </source>
</reference>
<comment type="caution">
    <text evidence="2">The sequence shown here is derived from an EMBL/GenBank/DDBJ whole genome shotgun (WGS) entry which is preliminary data.</text>
</comment>
<dbReference type="EMBL" id="JADIKL010000008">
    <property type="protein sequence ID" value="MFK2931929.1"/>
    <property type="molecule type" value="Genomic_DNA"/>
</dbReference>
<evidence type="ECO:0008006" key="4">
    <source>
        <dbReference type="Google" id="ProtNLM"/>
    </source>
</evidence>
<dbReference type="RefSeq" id="WP_404541027.1">
    <property type="nucleotide sequence ID" value="NZ_JADIKL010000008.1"/>
</dbReference>
<protein>
    <recommendedName>
        <fullName evidence="4">Haem-binding uptake Tiki superfamily ChaN domain-containing protein</fullName>
    </recommendedName>
</protein>
<evidence type="ECO:0000313" key="3">
    <source>
        <dbReference type="Proteomes" id="UP001620397"/>
    </source>
</evidence>
<name>A0ABW8KIG2_9GAMM</name>
<evidence type="ECO:0000313" key="2">
    <source>
        <dbReference type="EMBL" id="MFK2931929.1"/>
    </source>
</evidence>
<sequence length="327" mass="34417">MDATVDHTCGRAQLMEGGGMPGLSRVGTLKLAIVLGLVLAWPLATASASNSPPGALQSCPASRVRTATSLADAAKVIACDTSNQRLLIVSDYHGSNEIPDFVAKLLTDASALRPVRLGLEMEVFEQKPIQAYMASHGTEADRAALLHDGFWSMGQGRTSQAVVRLIEQARKLREQGRDVDVFTTVPEHPSGTAISQAGGDNAYRSEAMAQAIHSQLQQGAARQLVIAFMGSAHSAYTGPDRGKDATVTDRLLADSPYLVNIGLHGGSAWGCQAHGCSPHALQSEAVHSGDPGVLDKSPIRPGEPVQVTLQLPPLTPSPPAKEMKPKS</sequence>
<feature type="region of interest" description="Disordered" evidence="1">
    <location>
        <begin position="282"/>
        <end position="327"/>
    </location>
</feature>
<accession>A0ABW8KIG2</accession>
<dbReference type="Proteomes" id="UP001620397">
    <property type="component" value="Unassembled WGS sequence"/>
</dbReference>
<keyword evidence="3" id="KW-1185">Reference proteome</keyword>
<evidence type="ECO:0000256" key="1">
    <source>
        <dbReference type="SAM" id="MobiDB-lite"/>
    </source>
</evidence>